<evidence type="ECO:0000256" key="6">
    <source>
        <dbReference type="SAM" id="Phobius"/>
    </source>
</evidence>
<feature type="transmembrane region" description="Helical" evidence="6">
    <location>
        <begin position="74"/>
        <end position="92"/>
    </location>
</feature>
<keyword evidence="3 6" id="KW-1133">Transmembrane helix</keyword>
<feature type="transmembrane region" description="Helical" evidence="6">
    <location>
        <begin position="104"/>
        <end position="125"/>
    </location>
</feature>
<evidence type="ECO:0000256" key="1">
    <source>
        <dbReference type="ARBA" id="ARBA00004141"/>
    </source>
</evidence>
<keyword evidence="4 5" id="KW-0472">Membrane</keyword>
<dbReference type="FunCoup" id="A0A151Z7G6">
    <property type="interactions" value="164"/>
</dbReference>
<dbReference type="STRING" id="361077.A0A151Z7G6"/>
<keyword evidence="2 5" id="KW-0812">Transmembrane</keyword>
<dbReference type="GO" id="GO:0005783">
    <property type="term" value="C:endoplasmic reticulum"/>
    <property type="evidence" value="ECO:0007669"/>
    <property type="project" value="TreeGrafter"/>
</dbReference>
<evidence type="ECO:0000313" key="9">
    <source>
        <dbReference type="Proteomes" id="UP000076078"/>
    </source>
</evidence>
<feature type="transmembrane region" description="Helical" evidence="6">
    <location>
        <begin position="163"/>
        <end position="188"/>
    </location>
</feature>
<dbReference type="EMBL" id="LODT01000037">
    <property type="protein sequence ID" value="KYQ89901.1"/>
    <property type="molecule type" value="Genomic_DNA"/>
</dbReference>
<comment type="caution">
    <text evidence="8">The sequence shown here is derived from an EMBL/GenBank/DDBJ whole genome shotgun (WGS) entry which is preliminary data.</text>
</comment>
<dbReference type="OMA" id="ILMCKMA"/>
<feature type="transmembrane region" description="Helical" evidence="6">
    <location>
        <begin position="43"/>
        <end position="62"/>
    </location>
</feature>
<comment type="subcellular location">
    <subcellularLocation>
        <location evidence="1">Membrane</location>
        <topology evidence="1">Multi-pass membrane protein</topology>
    </subcellularLocation>
</comment>
<evidence type="ECO:0000313" key="8">
    <source>
        <dbReference type="EMBL" id="KYQ89901.1"/>
    </source>
</evidence>
<evidence type="ECO:0000256" key="4">
    <source>
        <dbReference type="ARBA" id="ARBA00023136"/>
    </source>
</evidence>
<feature type="domain" description="TLC" evidence="7">
    <location>
        <begin position="34"/>
        <end position="235"/>
    </location>
</feature>
<evidence type="ECO:0000256" key="3">
    <source>
        <dbReference type="ARBA" id="ARBA00022989"/>
    </source>
</evidence>
<protein>
    <recommendedName>
        <fullName evidence="7">TLC domain-containing protein</fullName>
    </recommendedName>
</protein>
<dbReference type="PANTHER" id="PTHR13439:SF0">
    <property type="entry name" value="TOPOISOMERASE I DAMAGE AFFECTED PROTEIN 4"/>
    <property type="match status" value="1"/>
</dbReference>
<dbReference type="Pfam" id="PF03798">
    <property type="entry name" value="TRAM_LAG1_CLN8"/>
    <property type="match status" value="1"/>
</dbReference>
<feature type="transmembrane region" description="Helical" evidence="6">
    <location>
        <begin position="208"/>
        <end position="227"/>
    </location>
</feature>
<feature type="transmembrane region" description="Helical" evidence="6">
    <location>
        <begin position="6"/>
        <end position="22"/>
    </location>
</feature>
<reference evidence="8 9" key="1">
    <citation type="submission" date="2015-12" db="EMBL/GenBank/DDBJ databases">
        <title>Dictyostelia acquired genes for synthesis and detection of signals that induce cell-type specialization by lateral gene transfer from prokaryotes.</title>
        <authorList>
            <person name="Gloeckner G."/>
            <person name="Schaap P."/>
        </authorList>
    </citation>
    <scope>NUCLEOTIDE SEQUENCE [LARGE SCALE GENOMIC DNA]</scope>
    <source>
        <strain evidence="8 9">TK</strain>
    </source>
</reference>
<feature type="transmembrane region" description="Helical" evidence="6">
    <location>
        <begin position="131"/>
        <end position="151"/>
    </location>
</feature>
<dbReference type="Proteomes" id="UP000076078">
    <property type="component" value="Unassembled WGS sequence"/>
</dbReference>
<evidence type="ECO:0000256" key="5">
    <source>
        <dbReference type="PROSITE-ProRule" id="PRU00205"/>
    </source>
</evidence>
<dbReference type="InterPro" id="IPR050846">
    <property type="entry name" value="TLCD"/>
</dbReference>
<dbReference type="GO" id="GO:0016020">
    <property type="term" value="C:membrane"/>
    <property type="evidence" value="ECO:0007669"/>
    <property type="project" value="UniProtKB-SubCell"/>
</dbReference>
<organism evidence="8 9">
    <name type="scientific">Tieghemostelium lacteum</name>
    <name type="common">Slime mold</name>
    <name type="synonym">Dictyostelium lacteum</name>
    <dbReference type="NCBI Taxonomy" id="361077"/>
    <lineage>
        <taxon>Eukaryota</taxon>
        <taxon>Amoebozoa</taxon>
        <taxon>Evosea</taxon>
        <taxon>Eumycetozoa</taxon>
        <taxon>Dictyostelia</taxon>
        <taxon>Dictyosteliales</taxon>
        <taxon>Raperosteliaceae</taxon>
        <taxon>Tieghemostelium</taxon>
    </lineage>
</organism>
<evidence type="ECO:0000259" key="7">
    <source>
        <dbReference type="PROSITE" id="PS50922"/>
    </source>
</evidence>
<dbReference type="OrthoDB" id="10266980at2759"/>
<name>A0A151Z7G6_TIELA</name>
<sequence length="245" mass="28534">MNRFNSIEIISIIFYTCNYLLFDKYLHNDKLNSKQQVEYISRIVSNVNAVITSILAIYCLHFEKQVYFQTPMKGTTSIGIFLIQFIIGYMIYDLSLIFYFRSILLDFGSLIHHALTLIIFNLGLISGNINVILILFILTEITTPFVNYRWILYNTGRKENVVYLVNGALMAIGFLVVRVLYVPIMVFSMLQKHHDEFQTLGALERNCYYFALMIINVLNAYWSYLIWKGFIKAIVGSFKSKIKSN</sequence>
<dbReference type="PROSITE" id="PS50922">
    <property type="entry name" value="TLC"/>
    <property type="match status" value="1"/>
</dbReference>
<proteinExistence type="predicted"/>
<dbReference type="PANTHER" id="PTHR13439">
    <property type="entry name" value="CT120 PROTEIN"/>
    <property type="match status" value="1"/>
</dbReference>
<dbReference type="InterPro" id="IPR006634">
    <property type="entry name" value="TLC-dom"/>
</dbReference>
<evidence type="ECO:0000256" key="2">
    <source>
        <dbReference type="ARBA" id="ARBA00022692"/>
    </source>
</evidence>
<accession>A0A151Z7G6</accession>
<dbReference type="GO" id="GO:0055088">
    <property type="term" value="P:lipid homeostasis"/>
    <property type="evidence" value="ECO:0007669"/>
    <property type="project" value="TreeGrafter"/>
</dbReference>
<keyword evidence="9" id="KW-1185">Reference proteome</keyword>
<gene>
    <name evidence="8" type="ORF">DLAC_08466</name>
</gene>
<dbReference type="SMART" id="SM00724">
    <property type="entry name" value="TLC"/>
    <property type="match status" value="1"/>
</dbReference>
<dbReference type="InParanoid" id="A0A151Z7G6"/>
<dbReference type="AlphaFoldDB" id="A0A151Z7G6"/>